<dbReference type="InterPro" id="IPR007593">
    <property type="entry name" value="CD225/Dispanin_fam"/>
</dbReference>
<evidence type="ECO:0000313" key="6">
    <source>
        <dbReference type="EMBL" id="GLB48931.1"/>
    </source>
</evidence>
<reference evidence="6" key="1">
    <citation type="submission" date="2022-07" db="EMBL/GenBank/DDBJ databases">
        <title>Taxonomy of Novel Oxalotrophic and Methylotrophic Bacteria.</title>
        <authorList>
            <person name="Sahin N."/>
            <person name="Tani A."/>
        </authorList>
    </citation>
    <scope>NUCLEOTIDE SEQUENCE</scope>
    <source>
        <strain evidence="6">Y10</strain>
    </source>
</reference>
<dbReference type="Pfam" id="PF04505">
    <property type="entry name" value="CD225"/>
    <property type="match status" value="1"/>
</dbReference>
<feature type="transmembrane region" description="Helical" evidence="5">
    <location>
        <begin position="60"/>
        <end position="82"/>
    </location>
</feature>
<keyword evidence="2 5" id="KW-0812">Transmembrane</keyword>
<dbReference type="PANTHER" id="PTHR14948">
    <property type="entry name" value="NG5"/>
    <property type="match status" value="1"/>
</dbReference>
<proteinExistence type="predicted"/>
<evidence type="ECO:0000256" key="5">
    <source>
        <dbReference type="SAM" id="Phobius"/>
    </source>
</evidence>
<keyword evidence="7" id="KW-1185">Reference proteome</keyword>
<keyword evidence="4 5" id="KW-0472">Membrane</keyword>
<feature type="transmembrane region" description="Helical" evidence="5">
    <location>
        <begin position="12"/>
        <end position="31"/>
    </location>
</feature>
<accession>A0ABQ5MHP1</accession>
<evidence type="ECO:0000256" key="4">
    <source>
        <dbReference type="ARBA" id="ARBA00023136"/>
    </source>
</evidence>
<evidence type="ECO:0000313" key="7">
    <source>
        <dbReference type="Proteomes" id="UP001143543"/>
    </source>
</evidence>
<evidence type="ECO:0000256" key="3">
    <source>
        <dbReference type="ARBA" id="ARBA00022989"/>
    </source>
</evidence>
<comment type="subcellular location">
    <subcellularLocation>
        <location evidence="1">Membrane</location>
    </subcellularLocation>
</comment>
<comment type="caution">
    <text evidence="6">The sequence shown here is derived from an EMBL/GenBank/DDBJ whole genome shotgun (WGS) entry which is preliminary data.</text>
</comment>
<evidence type="ECO:0000256" key="2">
    <source>
        <dbReference type="ARBA" id="ARBA00022692"/>
    </source>
</evidence>
<evidence type="ECO:0000256" key="1">
    <source>
        <dbReference type="ARBA" id="ARBA00004370"/>
    </source>
</evidence>
<keyword evidence="3 5" id="KW-1133">Transmembrane helix</keyword>
<evidence type="ECO:0008006" key="8">
    <source>
        <dbReference type="Google" id="ProtNLM"/>
    </source>
</evidence>
<dbReference type="Proteomes" id="UP001143543">
    <property type="component" value="Unassembled WGS sequence"/>
</dbReference>
<name>A0ABQ5MHP1_9FLAO</name>
<dbReference type="RefSeq" id="WP_281764554.1">
    <property type="nucleotide sequence ID" value="NZ_BRVO01000001.1"/>
</dbReference>
<protein>
    <recommendedName>
        <fullName evidence="8">Interferon-induced transmembrane protein</fullName>
    </recommendedName>
</protein>
<dbReference type="EMBL" id="BRVO01000001">
    <property type="protein sequence ID" value="GLB48931.1"/>
    <property type="molecule type" value="Genomic_DNA"/>
</dbReference>
<gene>
    <name evidence="6" type="ORF">Y10_12990</name>
</gene>
<dbReference type="PANTHER" id="PTHR14948:SF44">
    <property type="entry name" value="PROLINE-RICH TRANSMEMBRANE PROTEIN 1-LIKE"/>
    <property type="match status" value="1"/>
</dbReference>
<organism evidence="6 7">
    <name type="scientific">Neptunitalea lumnitzerae</name>
    <dbReference type="NCBI Taxonomy" id="2965509"/>
    <lineage>
        <taxon>Bacteria</taxon>
        <taxon>Pseudomonadati</taxon>
        <taxon>Bacteroidota</taxon>
        <taxon>Flavobacteriia</taxon>
        <taxon>Flavobacteriales</taxon>
        <taxon>Flavobacteriaceae</taxon>
        <taxon>Neptunitalea</taxon>
    </lineage>
</organism>
<dbReference type="InterPro" id="IPR051423">
    <property type="entry name" value="CD225/Dispanin"/>
</dbReference>
<sequence length="86" mass="9188">METPMKPKNYLVESILVTIFCCLIFGIIGIVNASKVNSEYAAGNFAAAEEASRNAKKWTMWGLIVGLVGTILYIILMVAGVAGGAY</sequence>